<comment type="caution">
    <text evidence="1">The sequence shown here is derived from an EMBL/GenBank/DDBJ whole genome shotgun (WGS) entry which is preliminary data.</text>
</comment>
<protein>
    <submittedName>
        <fullName evidence="1">Uncharacterized protein</fullName>
    </submittedName>
</protein>
<name>A0ACB6Z6Q3_THEGA</name>
<reference evidence="1" key="2">
    <citation type="journal article" date="2020" name="Nat. Commun.">
        <title>Large-scale genome sequencing of mycorrhizal fungi provides insights into the early evolution of symbiotic traits.</title>
        <authorList>
            <person name="Miyauchi S."/>
            <person name="Kiss E."/>
            <person name="Kuo A."/>
            <person name="Drula E."/>
            <person name="Kohler A."/>
            <person name="Sanchez-Garcia M."/>
            <person name="Morin E."/>
            <person name="Andreopoulos B."/>
            <person name="Barry K.W."/>
            <person name="Bonito G."/>
            <person name="Buee M."/>
            <person name="Carver A."/>
            <person name="Chen C."/>
            <person name="Cichocki N."/>
            <person name="Clum A."/>
            <person name="Culley D."/>
            <person name="Crous P.W."/>
            <person name="Fauchery L."/>
            <person name="Girlanda M."/>
            <person name="Hayes R.D."/>
            <person name="Keri Z."/>
            <person name="LaButti K."/>
            <person name="Lipzen A."/>
            <person name="Lombard V."/>
            <person name="Magnuson J."/>
            <person name="Maillard F."/>
            <person name="Murat C."/>
            <person name="Nolan M."/>
            <person name="Ohm R.A."/>
            <person name="Pangilinan J."/>
            <person name="Pereira M.F."/>
            <person name="Perotto S."/>
            <person name="Peter M."/>
            <person name="Pfister S."/>
            <person name="Riley R."/>
            <person name="Sitrit Y."/>
            <person name="Stielow J.B."/>
            <person name="Szollosi G."/>
            <person name="Zifcakova L."/>
            <person name="Stursova M."/>
            <person name="Spatafora J.W."/>
            <person name="Tedersoo L."/>
            <person name="Vaario L.M."/>
            <person name="Yamada A."/>
            <person name="Yan M."/>
            <person name="Wang P."/>
            <person name="Xu J."/>
            <person name="Bruns T."/>
            <person name="Baldrian P."/>
            <person name="Vilgalys R."/>
            <person name="Dunand C."/>
            <person name="Henrissat B."/>
            <person name="Grigoriev I.V."/>
            <person name="Hibbett D."/>
            <person name="Nagy L.G."/>
            <person name="Martin F.M."/>
        </authorList>
    </citation>
    <scope>NUCLEOTIDE SEQUENCE</scope>
    <source>
        <strain evidence="1">P2</strain>
    </source>
</reference>
<dbReference type="Proteomes" id="UP000886501">
    <property type="component" value="Unassembled WGS sequence"/>
</dbReference>
<evidence type="ECO:0000313" key="2">
    <source>
        <dbReference type="Proteomes" id="UP000886501"/>
    </source>
</evidence>
<proteinExistence type="predicted"/>
<accession>A0ACB6Z6Q3</accession>
<evidence type="ECO:0000313" key="1">
    <source>
        <dbReference type="EMBL" id="KAF9645321.1"/>
    </source>
</evidence>
<sequence>MDSHSNDLLRMPLKEPSDNTSPNSSYSPYAFPSELKSAHSSDDKDGSAFANSLIAQSLNADGTPKRPMNAFMIFARKRRPEVSAANQMMRTGEISKILSKEWNAMDISQKQFYLDQAKRLKDTFNSKYPDYVYRRRPNNSRKRRKNDTGALSMTDPEDLSGGDPSPVEGDGLDDRHPSHYTFNGQNSELSPAGLDEMFPHNSSSTLHSHGSYSGYPYPQSRHQPNNDYPSHRSSLQGSLSFPHGSSNSHVPSLRSAPLYSPHEQPSLPLSQSHMSGNGYQSSQSSHSGYWSDRASGSPHTGGSGYSSTSSTATTTPASSSHWSSSMLPPIPSHFPSHNGTRERSYTTTALPTVKSSFPTHGSSPGMLHAQLPLPPLNSVGNGNSSGGGSGVPHRPWSSGPNSQSGNGGNYLPTLTSAFYPPSSGSGPLNSPSSTNTSSGYFPSPPSTTSSTSTGTAGGGDRLLTPPELTYDLPRPAVGEIGVGGNYGWDRK</sequence>
<reference evidence="1" key="1">
    <citation type="submission" date="2019-10" db="EMBL/GenBank/DDBJ databases">
        <authorList>
            <consortium name="DOE Joint Genome Institute"/>
            <person name="Kuo A."/>
            <person name="Miyauchi S."/>
            <person name="Kiss E."/>
            <person name="Drula E."/>
            <person name="Kohler A."/>
            <person name="Sanchez-Garcia M."/>
            <person name="Andreopoulos B."/>
            <person name="Barry K.W."/>
            <person name="Bonito G."/>
            <person name="Buee M."/>
            <person name="Carver A."/>
            <person name="Chen C."/>
            <person name="Cichocki N."/>
            <person name="Clum A."/>
            <person name="Culley D."/>
            <person name="Crous P.W."/>
            <person name="Fauchery L."/>
            <person name="Girlanda M."/>
            <person name="Hayes R."/>
            <person name="Keri Z."/>
            <person name="Labutti K."/>
            <person name="Lipzen A."/>
            <person name="Lombard V."/>
            <person name="Magnuson J."/>
            <person name="Maillard F."/>
            <person name="Morin E."/>
            <person name="Murat C."/>
            <person name="Nolan M."/>
            <person name="Ohm R."/>
            <person name="Pangilinan J."/>
            <person name="Pereira M."/>
            <person name="Perotto S."/>
            <person name="Peter M."/>
            <person name="Riley R."/>
            <person name="Sitrit Y."/>
            <person name="Stielow B."/>
            <person name="Szollosi G."/>
            <person name="Zifcakova L."/>
            <person name="Stursova M."/>
            <person name="Spatafora J.W."/>
            <person name="Tedersoo L."/>
            <person name="Vaario L.-M."/>
            <person name="Yamada A."/>
            <person name="Yan M."/>
            <person name="Wang P."/>
            <person name="Xu J."/>
            <person name="Bruns T."/>
            <person name="Baldrian P."/>
            <person name="Vilgalys R."/>
            <person name="Henrissat B."/>
            <person name="Grigoriev I.V."/>
            <person name="Hibbett D."/>
            <person name="Nagy L.G."/>
            <person name="Martin F.M."/>
        </authorList>
    </citation>
    <scope>NUCLEOTIDE SEQUENCE</scope>
    <source>
        <strain evidence="1">P2</strain>
    </source>
</reference>
<gene>
    <name evidence="1" type="ORF">BDM02DRAFT_3205214</name>
</gene>
<organism evidence="1 2">
    <name type="scientific">Thelephora ganbajun</name>
    <name type="common">Ganba fungus</name>
    <dbReference type="NCBI Taxonomy" id="370292"/>
    <lineage>
        <taxon>Eukaryota</taxon>
        <taxon>Fungi</taxon>
        <taxon>Dikarya</taxon>
        <taxon>Basidiomycota</taxon>
        <taxon>Agaricomycotina</taxon>
        <taxon>Agaricomycetes</taxon>
        <taxon>Thelephorales</taxon>
        <taxon>Thelephoraceae</taxon>
        <taxon>Thelephora</taxon>
    </lineage>
</organism>
<keyword evidence="2" id="KW-1185">Reference proteome</keyword>
<dbReference type="EMBL" id="MU118095">
    <property type="protein sequence ID" value="KAF9645321.1"/>
    <property type="molecule type" value="Genomic_DNA"/>
</dbReference>